<gene>
    <name evidence="2" type="ORF">GCM10009720_07730</name>
</gene>
<accession>A0ABN2U6V2</accession>
<dbReference type="RefSeq" id="WP_343956278.1">
    <property type="nucleotide sequence ID" value="NZ_BAAAMN010000013.1"/>
</dbReference>
<dbReference type="InterPro" id="IPR018561">
    <property type="entry name" value="AosR"/>
</dbReference>
<proteinExistence type="predicted"/>
<dbReference type="Pfam" id="PF09438">
    <property type="entry name" value="DUF2017"/>
    <property type="match status" value="1"/>
</dbReference>
<reference evidence="2 3" key="1">
    <citation type="journal article" date="2019" name="Int. J. Syst. Evol. Microbiol.">
        <title>The Global Catalogue of Microorganisms (GCM) 10K type strain sequencing project: providing services to taxonomists for standard genome sequencing and annotation.</title>
        <authorList>
            <consortium name="The Broad Institute Genomics Platform"/>
            <consortium name="The Broad Institute Genome Sequencing Center for Infectious Disease"/>
            <person name="Wu L."/>
            <person name="Ma J."/>
        </authorList>
    </citation>
    <scope>NUCLEOTIDE SEQUENCE [LARGE SCALE GENOMIC DNA]</scope>
    <source>
        <strain evidence="2 3">JCM 13595</strain>
    </source>
</reference>
<dbReference type="EMBL" id="BAAAMN010000013">
    <property type="protein sequence ID" value="GAA2030184.1"/>
    <property type="molecule type" value="Genomic_DNA"/>
</dbReference>
<feature type="compositionally biased region" description="Polar residues" evidence="1">
    <location>
        <begin position="65"/>
        <end position="80"/>
    </location>
</feature>
<evidence type="ECO:0000313" key="3">
    <source>
        <dbReference type="Proteomes" id="UP001501461"/>
    </source>
</evidence>
<evidence type="ECO:0000256" key="1">
    <source>
        <dbReference type="SAM" id="MobiDB-lite"/>
    </source>
</evidence>
<keyword evidence="3" id="KW-1185">Reference proteome</keyword>
<dbReference type="Proteomes" id="UP001501461">
    <property type="component" value="Unassembled WGS sequence"/>
</dbReference>
<feature type="region of interest" description="Disordered" evidence="1">
    <location>
        <begin position="61"/>
        <end position="80"/>
    </location>
</feature>
<protein>
    <recommendedName>
        <fullName evidence="4">DUF2017 domain-containing protein</fullName>
    </recommendedName>
</protein>
<comment type="caution">
    <text evidence="2">The sequence shown here is derived from an EMBL/GenBank/DDBJ whole genome shotgun (WGS) entry which is preliminary data.</text>
</comment>
<organism evidence="2 3">
    <name type="scientific">Yaniella flava</name>
    <dbReference type="NCBI Taxonomy" id="287930"/>
    <lineage>
        <taxon>Bacteria</taxon>
        <taxon>Bacillati</taxon>
        <taxon>Actinomycetota</taxon>
        <taxon>Actinomycetes</taxon>
        <taxon>Micrococcales</taxon>
        <taxon>Micrococcaceae</taxon>
        <taxon>Yaniella</taxon>
    </lineage>
</organism>
<evidence type="ECO:0000313" key="2">
    <source>
        <dbReference type="EMBL" id="GAA2030184.1"/>
    </source>
</evidence>
<name>A0ABN2U6V2_9MICC</name>
<sequence>MALAFKSTLRGYSAYLEKPERQILRSLFSDVLTLLGGVSPADEPLAEDKPKFMDRFRPARDTAHLPQTPTTEDSAETGSPTDAAFWDLVGSLTEDNVQVDLTDPAVQRLLPEARSGEDADAGSAQFRDLAQDNIRQDKIADLQRSYALLQSPSLMLNEREAEAFGRALNQVRLVLSSRLNIEHEEDAERVHKIDSVDQATDVERYMALLYNFVSWLQETLMQALIGDLS</sequence>
<evidence type="ECO:0008006" key="4">
    <source>
        <dbReference type="Google" id="ProtNLM"/>
    </source>
</evidence>